<keyword evidence="3" id="KW-1185">Reference proteome</keyword>
<sequence length="88" mass="9400">MDGDPTLLQLVARTAAAYLRVVLADPDTVRRMVSPGLVAAILGTGVSHALGLREAYRSYAMRLAFNGAMVVLFYLVPTLRLAAARLGL</sequence>
<evidence type="ECO:0000313" key="2">
    <source>
        <dbReference type="EMBL" id="MBW8269819.1"/>
    </source>
</evidence>
<feature type="transmembrane region" description="Helical" evidence="1">
    <location>
        <begin position="63"/>
        <end position="83"/>
    </location>
</feature>
<keyword evidence="1" id="KW-0812">Transmembrane</keyword>
<dbReference type="RefSeq" id="WP_220117569.1">
    <property type="nucleotide sequence ID" value="NZ_JAHZUY010000022.1"/>
</dbReference>
<reference evidence="2 3" key="1">
    <citation type="submission" date="2021-08" db="EMBL/GenBank/DDBJ databases">
        <title>Caldovatus sediminis gen. nov., sp. nov., a moderately thermophilic bacterium isolated from a hot spring.</title>
        <authorList>
            <person name="Hu C.-J."/>
            <person name="Li W.-J."/>
            <person name="Xian W.-D."/>
        </authorList>
    </citation>
    <scope>NUCLEOTIDE SEQUENCE [LARGE SCALE GENOMIC DNA]</scope>
    <source>
        <strain evidence="2 3">SYSU G05006</strain>
    </source>
</reference>
<keyword evidence="1" id="KW-1133">Transmembrane helix</keyword>
<evidence type="ECO:0000256" key="1">
    <source>
        <dbReference type="SAM" id="Phobius"/>
    </source>
</evidence>
<dbReference type="Proteomes" id="UP001519924">
    <property type="component" value="Unassembled WGS sequence"/>
</dbReference>
<protein>
    <submittedName>
        <fullName evidence="2">Uncharacterized protein</fullName>
    </submittedName>
</protein>
<comment type="caution">
    <text evidence="2">The sequence shown here is derived from an EMBL/GenBank/DDBJ whole genome shotgun (WGS) entry which is preliminary data.</text>
</comment>
<keyword evidence="1" id="KW-0472">Membrane</keyword>
<organism evidence="2 3">
    <name type="scientific">Caldovatus aquaticus</name>
    <dbReference type="NCBI Taxonomy" id="2865671"/>
    <lineage>
        <taxon>Bacteria</taxon>
        <taxon>Pseudomonadati</taxon>
        <taxon>Pseudomonadota</taxon>
        <taxon>Alphaproteobacteria</taxon>
        <taxon>Acetobacterales</taxon>
        <taxon>Roseomonadaceae</taxon>
        <taxon>Caldovatus</taxon>
    </lineage>
</organism>
<gene>
    <name evidence="2" type="ORF">K1J50_10000</name>
</gene>
<evidence type="ECO:0000313" key="3">
    <source>
        <dbReference type="Proteomes" id="UP001519924"/>
    </source>
</evidence>
<proteinExistence type="predicted"/>
<feature type="transmembrane region" description="Helical" evidence="1">
    <location>
        <begin position="32"/>
        <end position="51"/>
    </location>
</feature>
<name>A0ABS7F2M2_9PROT</name>
<accession>A0ABS7F2M2</accession>
<dbReference type="EMBL" id="JAHZUY010000022">
    <property type="protein sequence ID" value="MBW8269819.1"/>
    <property type="molecule type" value="Genomic_DNA"/>
</dbReference>